<dbReference type="EMBL" id="RWGY01000039">
    <property type="protein sequence ID" value="TVU08682.1"/>
    <property type="molecule type" value="Genomic_DNA"/>
</dbReference>
<dbReference type="PANTHER" id="PTHR14155:SF627">
    <property type="entry name" value="OS06G0192800 PROTEIN"/>
    <property type="match status" value="1"/>
</dbReference>
<dbReference type="CDD" id="cd16461">
    <property type="entry name" value="RING-H2_EL5-like"/>
    <property type="match status" value="1"/>
</dbReference>
<feature type="domain" description="RING-type" evidence="10">
    <location>
        <begin position="98"/>
        <end position="140"/>
    </location>
</feature>
<feature type="transmembrane region" description="Helical" evidence="9">
    <location>
        <begin position="24"/>
        <end position="46"/>
    </location>
</feature>
<comment type="caution">
    <text evidence="11">The sequence shown here is derived from an EMBL/GenBank/DDBJ whole genome shotgun (WGS) entry which is preliminary data.</text>
</comment>
<feature type="compositionally biased region" description="Pro residues" evidence="8">
    <location>
        <begin position="155"/>
        <end position="165"/>
    </location>
</feature>
<accession>A0A5J9TBH8</accession>
<feature type="region of interest" description="Disordered" evidence="8">
    <location>
        <begin position="145"/>
        <end position="165"/>
    </location>
</feature>
<dbReference type="InterPro" id="IPR053238">
    <property type="entry name" value="RING-H2_zinc_finger"/>
</dbReference>
<comment type="catalytic activity">
    <reaction evidence="1">
        <text>S-ubiquitinyl-[E2 ubiquitin-conjugating enzyme]-L-cysteine + [acceptor protein]-L-lysine = [E2 ubiquitin-conjugating enzyme]-L-cysteine + N(6)-ubiquitinyl-[acceptor protein]-L-lysine.</text>
        <dbReference type="EC" id="2.3.2.27"/>
    </reaction>
</comment>
<evidence type="ECO:0000256" key="5">
    <source>
        <dbReference type="ARBA" id="ARBA00022833"/>
    </source>
</evidence>
<dbReference type="Pfam" id="PF13639">
    <property type="entry name" value="zf-RING_2"/>
    <property type="match status" value="1"/>
</dbReference>
<dbReference type="InterPro" id="IPR013083">
    <property type="entry name" value="Znf_RING/FYVE/PHD"/>
</dbReference>
<keyword evidence="9" id="KW-0812">Transmembrane</keyword>
<evidence type="ECO:0000256" key="8">
    <source>
        <dbReference type="SAM" id="MobiDB-lite"/>
    </source>
</evidence>
<evidence type="ECO:0000256" key="4">
    <source>
        <dbReference type="ARBA" id="ARBA00022771"/>
    </source>
</evidence>
<evidence type="ECO:0000256" key="7">
    <source>
        <dbReference type="PROSITE-ProRule" id="PRU00175"/>
    </source>
</evidence>
<dbReference type="GO" id="GO:0008270">
    <property type="term" value="F:zinc ion binding"/>
    <property type="evidence" value="ECO:0007669"/>
    <property type="project" value="UniProtKB-KW"/>
</dbReference>
<sequence length="165" mass="18018">MASPFGPSTISDSEHQTTTTGTVIFSYICIGLTGTALFCVFFFYFYHHYIRSRAPVATAGAGSSQEAHHAGVDFSKLPEFVYTESSRRRSGGGDGAQCSVCLGTVQPGEKVRRLPICRHMYHVECIDMWLASHATCPVCRANVQPPVDGKNAETEPPPLDELPYN</sequence>
<dbReference type="Gene3D" id="3.30.40.10">
    <property type="entry name" value="Zinc/RING finger domain, C3HC4 (zinc finger)"/>
    <property type="match status" value="1"/>
</dbReference>
<evidence type="ECO:0000313" key="11">
    <source>
        <dbReference type="EMBL" id="TVU08682.1"/>
    </source>
</evidence>
<dbReference type="Proteomes" id="UP000324897">
    <property type="component" value="Chromosome 3"/>
</dbReference>
<dbReference type="InterPro" id="IPR001841">
    <property type="entry name" value="Znf_RING"/>
</dbReference>
<dbReference type="PROSITE" id="PS50089">
    <property type="entry name" value="ZF_RING_2"/>
    <property type="match status" value="1"/>
</dbReference>
<organism evidence="11 12">
    <name type="scientific">Eragrostis curvula</name>
    <name type="common">weeping love grass</name>
    <dbReference type="NCBI Taxonomy" id="38414"/>
    <lineage>
        <taxon>Eukaryota</taxon>
        <taxon>Viridiplantae</taxon>
        <taxon>Streptophyta</taxon>
        <taxon>Embryophyta</taxon>
        <taxon>Tracheophyta</taxon>
        <taxon>Spermatophyta</taxon>
        <taxon>Magnoliopsida</taxon>
        <taxon>Liliopsida</taxon>
        <taxon>Poales</taxon>
        <taxon>Poaceae</taxon>
        <taxon>PACMAD clade</taxon>
        <taxon>Chloridoideae</taxon>
        <taxon>Eragrostideae</taxon>
        <taxon>Eragrostidinae</taxon>
        <taxon>Eragrostis</taxon>
    </lineage>
</organism>
<reference evidence="11 12" key="1">
    <citation type="journal article" date="2019" name="Sci. Rep.">
        <title>A high-quality genome of Eragrostis curvula grass provides insights into Poaceae evolution and supports new strategies to enhance forage quality.</title>
        <authorList>
            <person name="Carballo J."/>
            <person name="Santos B.A.C.M."/>
            <person name="Zappacosta D."/>
            <person name="Garbus I."/>
            <person name="Selva J.P."/>
            <person name="Gallo C.A."/>
            <person name="Diaz A."/>
            <person name="Albertini E."/>
            <person name="Caccamo M."/>
            <person name="Echenique V."/>
        </authorList>
    </citation>
    <scope>NUCLEOTIDE SEQUENCE [LARGE SCALE GENOMIC DNA]</scope>
    <source>
        <strain evidence="12">cv. Victoria</strain>
        <tissue evidence="11">Leaf</tissue>
    </source>
</reference>
<evidence type="ECO:0000256" key="6">
    <source>
        <dbReference type="ARBA" id="ARBA00024209"/>
    </source>
</evidence>
<keyword evidence="9" id="KW-0472">Membrane</keyword>
<keyword evidence="4 7" id="KW-0863">Zinc-finger</keyword>
<dbReference type="SUPFAM" id="SSF57850">
    <property type="entry name" value="RING/U-box"/>
    <property type="match status" value="1"/>
</dbReference>
<name>A0A5J9TBH8_9POAL</name>
<comment type="similarity">
    <text evidence="6">Belongs to the RING-type zinc finger family. ATL subfamily.</text>
</comment>
<evidence type="ECO:0000259" key="10">
    <source>
        <dbReference type="PROSITE" id="PS50089"/>
    </source>
</evidence>
<dbReference type="OrthoDB" id="8062037at2759"/>
<keyword evidence="3" id="KW-0479">Metal-binding</keyword>
<dbReference type="EC" id="2.3.2.27" evidence="2"/>
<gene>
    <name evidence="11" type="ORF">EJB05_42093</name>
</gene>
<evidence type="ECO:0000256" key="3">
    <source>
        <dbReference type="ARBA" id="ARBA00022723"/>
    </source>
</evidence>
<proteinExistence type="inferred from homology"/>
<dbReference type="PANTHER" id="PTHR14155">
    <property type="entry name" value="RING FINGER DOMAIN-CONTAINING"/>
    <property type="match status" value="1"/>
</dbReference>
<evidence type="ECO:0000313" key="12">
    <source>
        <dbReference type="Proteomes" id="UP000324897"/>
    </source>
</evidence>
<keyword evidence="12" id="KW-1185">Reference proteome</keyword>
<evidence type="ECO:0000256" key="9">
    <source>
        <dbReference type="SAM" id="Phobius"/>
    </source>
</evidence>
<keyword evidence="9" id="KW-1133">Transmembrane helix</keyword>
<evidence type="ECO:0000256" key="1">
    <source>
        <dbReference type="ARBA" id="ARBA00000900"/>
    </source>
</evidence>
<dbReference type="SMART" id="SM00184">
    <property type="entry name" value="RING"/>
    <property type="match status" value="1"/>
</dbReference>
<dbReference type="Gramene" id="TVU08682">
    <property type="protein sequence ID" value="TVU08682"/>
    <property type="gene ID" value="EJB05_42093"/>
</dbReference>
<feature type="non-terminal residue" evidence="11">
    <location>
        <position position="1"/>
    </location>
</feature>
<evidence type="ECO:0000256" key="2">
    <source>
        <dbReference type="ARBA" id="ARBA00012483"/>
    </source>
</evidence>
<dbReference type="GO" id="GO:0061630">
    <property type="term" value="F:ubiquitin protein ligase activity"/>
    <property type="evidence" value="ECO:0007669"/>
    <property type="project" value="UniProtKB-EC"/>
</dbReference>
<dbReference type="AlphaFoldDB" id="A0A5J9TBH8"/>
<keyword evidence="5" id="KW-0862">Zinc</keyword>
<protein>
    <recommendedName>
        <fullName evidence="2">RING-type E3 ubiquitin transferase</fullName>
        <ecNumber evidence="2">2.3.2.27</ecNumber>
    </recommendedName>
</protein>